<dbReference type="AlphaFoldDB" id="A0A809RY37"/>
<feature type="domain" description="AAA" evidence="1">
    <location>
        <begin position="22"/>
        <end position="137"/>
    </location>
</feature>
<dbReference type="PANTHER" id="PTHR43566:SF2">
    <property type="entry name" value="DUF4143 DOMAIN-CONTAINING PROTEIN"/>
    <property type="match status" value="1"/>
</dbReference>
<dbReference type="Gene3D" id="3.40.50.300">
    <property type="entry name" value="P-loop containing nucleotide triphosphate hydrolases"/>
    <property type="match status" value="1"/>
</dbReference>
<dbReference type="Proteomes" id="UP000662914">
    <property type="component" value="Chromosome"/>
</dbReference>
<organism evidence="3 4">
    <name type="scientific">Candidatus Desulfobacillus denitrificans</name>
    <dbReference type="NCBI Taxonomy" id="2608985"/>
    <lineage>
        <taxon>Bacteria</taxon>
        <taxon>Pseudomonadati</taxon>
        <taxon>Pseudomonadota</taxon>
        <taxon>Betaproteobacteria</taxon>
        <taxon>Candidatus Desulfobacillus</taxon>
    </lineage>
</organism>
<protein>
    <submittedName>
        <fullName evidence="3">ATP-binding protein</fullName>
    </submittedName>
</protein>
<proteinExistence type="predicted"/>
<name>A0A809RY37_9PROT</name>
<evidence type="ECO:0000313" key="4">
    <source>
        <dbReference type="Proteomes" id="UP000662914"/>
    </source>
</evidence>
<dbReference type="PANTHER" id="PTHR43566">
    <property type="entry name" value="CONSERVED PROTEIN"/>
    <property type="match status" value="1"/>
</dbReference>
<dbReference type="GO" id="GO:0005524">
    <property type="term" value="F:ATP binding"/>
    <property type="evidence" value="ECO:0007669"/>
    <property type="project" value="UniProtKB-KW"/>
</dbReference>
<dbReference type="Pfam" id="PF13635">
    <property type="entry name" value="DUF4143"/>
    <property type="match status" value="1"/>
</dbReference>
<dbReference type="Pfam" id="PF13173">
    <property type="entry name" value="AAA_14"/>
    <property type="match status" value="1"/>
</dbReference>
<dbReference type="InterPro" id="IPR027417">
    <property type="entry name" value="P-loop_NTPase"/>
</dbReference>
<dbReference type="InterPro" id="IPR041682">
    <property type="entry name" value="AAA_14"/>
</dbReference>
<evidence type="ECO:0000259" key="2">
    <source>
        <dbReference type="Pfam" id="PF13635"/>
    </source>
</evidence>
<accession>A0A809RY37</accession>
<reference evidence="3" key="1">
    <citation type="journal article" name="DNA Res.">
        <title>The physiological potential of anammox bacteria as revealed by their core genome structure.</title>
        <authorList>
            <person name="Okubo T."/>
            <person name="Toyoda A."/>
            <person name="Fukuhara K."/>
            <person name="Uchiyama I."/>
            <person name="Harigaya Y."/>
            <person name="Kuroiwa M."/>
            <person name="Suzuki T."/>
            <person name="Murakami Y."/>
            <person name="Suwa Y."/>
            <person name="Takami H."/>
        </authorList>
    </citation>
    <scope>NUCLEOTIDE SEQUENCE</scope>
    <source>
        <strain evidence="3">317325-3</strain>
    </source>
</reference>
<dbReference type="SUPFAM" id="SSF52540">
    <property type="entry name" value="P-loop containing nucleoside triphosphate hydrolases"/>
    <property type="match status" value="1"/>
</dbReference>
<feature type="domain" description="DUF4143" evidence="2">
    <location>
        <begin position="177"/>
        <end position="331"/>
    </location>
</feature>
<keyword evidence="3" id="KW-0067">ATP-binding</keyword>
<dbReference type="InterPro" id="IPR025420">
    <property type="entry name" value="DUF4143"/>
</dbReference>
<gene>
    <name evidence="3" type="ORF">DSYM_19660</name>
</gene>
<keyword evidence="3" id="KW-0547">Nucleotide-binding</keyword>
<evidence type="ECO:0000259" key="1">
    <source>
        <dbReference type="Pfam" id="PF13173"/>
    </source>
</evidence>
<sequence length="383" mass="42494">MTALIERPLLRARIARALSRSRVAALAGPRQVGKTTLARSFLAADHPGYFDLENPLSLARLSEPMTALSPLRGLVVIDEIQRMPELFPVLRVLADREGTPARFLLLGSASPALLRASSESLAGRIEVIEVGGFVLEETGADSADALWLRGGFPRSFLAETNADSRTWRQQFLQALVERDLPQLGAALAPAALLRFLTMLAHYHGQIWNAAEPARSLGISEITVRRYLDLLTGAYLVRQLPPWFANIGKRQVRSPKIYWRDCGLLHQLLGIADGQALLSHPRCGASWEGFALEHMLQRLQPDEAYFWATHTGAELDALLIKDGRRLGLEIKRADAPRLTPSMRHALDDLELDALWVIYPGSLRYRLHERIEVLPFASGMASAKV</sequence>
<evidence type="ECO:0000313" key="3">
    <source>
        <dbReference type="EMBL" id="BBO21267.1"/>
    </source>
</evidence>
<dbReference type="EMBL" id="AP021857">
    <property type="protein sequence ID" value="BBO21267.1"/>
    <property type="molecule type" value="Genomic_DNA"/>
</dbReference>
<dbReference type="KEGG" id="ddz:DSYM_19660"/>